<sequence length="270" mass="29587">MKPTTEETNADSFTTSELIAVLLARDLADGEKAIIGTNSDIQLAACNLARRMQAPRLWWVSGPGGMVNPSRTDLISTADYENIETAEAWMDLPDMIDFIDWKIHFFDFAILSALQIDGFGNINTVAVGDVRKPRLRGPGTVGISALCGLSKRFYAFATRHDRGAFVRRVDFLCGPGHMDGHDSREAMGLPPGGPKFVVSPLGVFDFHPTTKQMRVASLNPGVTLEQVRDSTGFDLLVEDQPQTTATPSALELQVLRTHVDRCGKLRSQRA</sequence>
<name>A0ABP8II77_9BURK</name>
<protein>
    <submittedName>
        <fullName evidence="1">CoA-transferase subunit beta</fullName>
    </submittedName>
</protein>
<dbReference type="PANTHER" id="PTHR43293">
    <property type="entry name" value="ACETATE COA-TRANSFERASE YDIF"/>
    <property type="match status" value="1"/>
</dbReference>
<reference evidence="2" key="1">
    <citation type="journal article" date="2019" name="Int. J. Syst. Evol. Microbiol.">
        <title>The Global Catalogue of Microorganisms (GCM) 10K type strain sequencing project: providing services to taxonomists for standard genome sequencing and annotation.</title>
        <authorList>
            <consortium name="The Broad Institute Genomics Platform"/>
            <consortium name="The Broad Institute Genome Sequencing Center for Infectious Disease"/>
            <person name="Wu L."/>
            <person name="Ma J."/>
        </authorList>
    </citation>
    <scope>NUCLEOTIDE SEQUENCE [LARGE SCALE GENOMIC DNA]</scope>
    <source>
        <strain evidence="2">JCM 17804</strain>
    </source>
</reference>
<dbReference type="SMART" id="SM00882">
    <property type="entry name" value="CoA_trans"/>
    <property type="match status" value="1"/>
</dbReference>
<dbReference type="InterPro" id="IPR037171">
    <property type="entry name" value="NagB/RpiA_transferase-like"/>
</dbReference>
<comment type="caution">
    <text evidence="1">The sequence shown here is derived from an EMBL/GenBank/DDBJ whole genome shotgun (WGS) entry which is preliminary data.</text>
</comment>
<dbReference type="InterPro" id="IPR004165">
    <property type="entry name" value="CoA_trans_fam_I"/>
</dbReference>
<evidence type="ECO:0000313" key="2">
    <source>
        <dbReference type="Proteomes" id="UP001500975"/>
    </source>
</evidence>
<dbReference type="EMBL" id="BAABGJ010000081">
    <property type="protein sequence ID" value="GAA4359236.1"/>
    <property type="molecule type" value="Genomic_DNA"/>
</dbReference>
<gene>
    <name evidence="1" type="ORF">GCM10023165_55050</name>
</gene>
<accession>A0ABP8II77</accession>
<dbReference type="RefSeq" id="WP_345542014.1">
    <property type="nucleotide sequence ID" value="NZ_BAABGJ010000081.1"/>
</dbReference>
<keyword evidence="2" id="KW-1185">Reference proteome</keyword>
<dbReference type="Pfam" id="PF01144">
    <property type="entry name" value="CoA_trans"/>
    <property type="match status" value="1"/>
</dbReference>
<dbReference type="Proteomes" id="UP001500975">
    <property type="component" value="Unassembled WGS sequence"/>
</dbReference>
<dbReference type="PANTHER" id="PTHR43293:SF3">
    <property type="entry name" value="CHOLESTEROL RING-CLEAVING HYDROLASE IPDB SUBUNIT"/>
    <property type="match status" value="1"/>
</dbReference>
<dbReference type="Gene3D" id="3.40.1080.10">
    <property type="entry name" value="Glutaconate Coenzyme A-transferase"/>
    <property type="match status" value="1"/>
</dbReference>
<dbReference type="SUPFAM" id="SSF100950">
    <property type="entry name" value="NagB/RpiA/CoA transferase-like"/>
    <property type="match status" value="1"/>
</dbReference>
<evidence type="ECO:0000313" key="1">
    <source>
        <dbReference type="EMBL" id="GAA4359236.1"/>
    </source>
</evidence>
<proteinExistence type="predicted"/>
<organism evidence="1 2">
    <name type="scientific">Variovorax defluvii</name>
    <dbReference type="NCBI Taxonomy" id="913761"/>
    <lineage>
        <taxon>Bacteria</taxon>
        <taxon>Pseudomonadati</taxon>
        <taxon>Pseudomonadota</taxon>
        <taxon>Betaproteobacteria</taxon>
        <taxon>Burkholderiales</taxon>
        <taxon>Comamonadaceae</taxon>
        <taxon>Variovorax</taxon>
    </lineage>
</organism>